<evidence type="ECO:0000256" key="3">
    <source>
        <dbReference type="ARBA" id="ARBA00009370"/>
    </source>
</evidence>
<dbReference type="GO" id="GO:0009003">
    <property type="term" value="F:signal peptidase activity"/>
    <property type="evidence" value="ECO:0007669"/>
    <property type="project" value="UniProtKB-EC"/>
</dbReference>
<feature type="transmembrane region" description="Helical" evidence="8">
    <location>
        <begin position="38"/>
        <end position="61"/>
    </location>
</feature>
<evidence type="ECO:0000256" key="4">
    <source>
        <dbReference type="ARBA" id="ARBA00013208"/>
    </source>
</evidence>
<evidence type="ECO:0000256" key="7">
    <source>
        <dbReference type="PIRSR" id="PIRSR600223-1"/>
    </source>
</evidence>
<dbReference type="RefSeq" id="WP_127918378.1">
    <property type="nucleotide sequence ID" value="NZ_RKLP01000013.1"/>
</dbReference>
<dbReference type="PANTHER" id="PTHR43390:SF1">
    <property type="entry name" value="CHLOROPLAST PROCESSING PEPTIDASE"/>
    <property type="match status" value="1"/>
</dbReference>
<protein>
    <recommendedName>
        <fullName evidence="4 8">Signal peptidase I</fullName>
        <ecNumber evidence="4 8">3.4.21.89</ecNumber>
    </recommendedName>
</protein>
<evidence type="ECO:0000313" key="12">
    <source>
        <dbReference type="Proteomes" id="UP000286208"/>
    </source>
</evidence>
<organism evidence="11 12">
    <name type="scientific">Prescottella agglutinans</name>
    <dbReference type="NCBI Taxonomy" id="1644129"/>
    <lineage>
        <taxon>Bacteria</taxon>
        <taxon>Bacillati</taxon>
        <taxon>Actinomycetota</taxon>
        <taxon>Actinomycetes</taxon>
        <taxon>Mycobacteriales</taxon>
        <taxon>Nocardiaceae</taxon>
        <taxon>Prescottella</taxon>
    </lineage>
</organism>
<comment type="similarity">
    <text evidence="3 8">Belongs to the peptidase S26 family.</text>
</comment>
<feature type="domain" description="Peptidase S26" evidence="10">
    <location>
        <begin position="37"/>
        <end position="240"/>
    </location>
</feature>
<keyword evidence="12" id="KW-1185">Reference proteome</keyword>
<keyword evidence="8" id="KW-1133">Transmembrane helix</keyword>
<dbReference type="EC" id="3.4.21.89" evidence="4 8"/>
<feature type="active site" evidence="7">
    <location>
        <position position="66"/>
    </location>
</feature>
<dbReference type="AlphaFoldDB" id="A0A438B8R2"/>
<accession>A0A438B8R2</accession>
<dbReference type="CDD" id="cd06530">
    <property type="entry name" value="S26_SPase_I"/>
    <property type="match status" value="1"/>
</dbReference>
<evidence type="ECO:0000256" key="9">
    <source>
        <dbReference type="SAM" id="MobiDB-lite"/>
    </source>
</evidence>
<keyword evidence="8" id="KW-0812">Transmembrane</keyword>
<keyword evidence="8" id="KW-0472">Membrane</keyword>
<dbReference type="PRINTS" id="PR00727">
    <property type="entry name" value="LEADERPTASE"/>
</dbReference>
<feature type="active site" evidence="7">
    <location>
        <position position="144"/>
    </location>
</feature>
<evidence type="ECO:0000256" key="6">
    <source>
        <dbReference type="ARBA" id="ARBA00022801"/>
    </source>
</evidence>
<dbReference type="NCBIfam" id="TIGR02227">
    <property type="entry name" value="sigpep_I_bact"/>
    <property type="match status" value="1"/>
</dbReference>
<keyword evidence="6 8" id="KW-0378">Hydrolase</keyword>
<evidence type="ECO:0000256" key="5">
    <source>
        <dbReference type="ARBA" id="ARBA00022670"/>
    </source>
</evidence>
<evidence type="ECO:0000256" key="8">
    <source>
        <dbReference type="RuleBase" id="RU362042"/>
    </source>
</evidence>
<dbReference type="InterPro" id="IPR036286">
    <property type="entry name" value="LexA/Signal_pep-like_sf"/>
</dbReference>
<evidence type="ECO:0000313" key="11">
    <source>
        <dbReference type="EMBL" id="RVW07373.1"/>
    </source>
</evidence>
<dbReference type="InterPro" id="IPR019533">
    <property type="entry name" value="Peptidase_S26"/>
</dbReference>
<evidence type="ECO:0000256" key="2">
    <source>
        <dbReference type="ARBA" id="ARBA00004401"/>
    </source>
</evidence>
<dbReference type="GO" id="GO:0004252">
    <property type="term" value="F:serine-type endopeptidase activity"/>
    <property type="evidence" value="ECO:0007669"/>
    <property type="project" value="InterPro"/>
</dbReference>
<gene>
    <name evidence="11" type="primary">lepB</name>
    <name evidence="11" type="ORF">EGT67_22865</name>
</gene>
<keyword evidence="5 8" id="KW-0645">Protease</keyword>
<dbReference type="PANTHER" id="PTHR43390">
    <property type="entry name" value="SIGNAL PEPTIDASE I"/>
    <property type="match status" value="1"/>
</dbReference>
<feature type="region of interest" description="Disordered" evidence="9">
    <location>
        <begin position="1"/>
        <end position="30"/>
    </location>
</feature>
<comment type="catalytic activity">
    <reaction evidence="1 8">
        <text>Cleavage of hydrophobic, N-terminal signal or leader sequences from secreted and periplasmic proteins.</text>
        <dbReference type="EC" id="3.4.21.89"/>
    </reaction>
</comment>
<dbReference type="GO" id="GO:0005886">
    <property type="term" value="C:plasma membrane"/>
    <property type="evidence" value="ECO:0007669"/>
    <property type="project" value="UniProtKB-SubCell"/>
</dbReference>
<comment type="subcellular location">
    <subcellularLocation>
        <location evidence="2">Cell membrane</location>
        <topology evidence="2">Single-pass type II membrane protein</topology>
    </subcellularLocation>
    <subcellularLocation>
        <location evidence="8">Membrane</location>
        <topology evidence="8">Single-pass type II membrane protein</topology>
    </subcellularLocation>
</comment>
<dbReference type="PROSITE" id="PS00761">
    <property type="entry name" value="SPASE_I_3"/>
    <property type="match status" value="1"/>
</dbReference>
<feature type="compositionally biased region" description="Basic and acidic residues" evidence="9">
    <location>
        <begin position="15"/>
        <end position="25"/>
    </location>
</feature>
<dbReference type="SUPFAM" id="SSF51306">
    <property type="entry name" value="LexA/Signal peptidase"/>
    <property type="match status" value="1"/>
</dbReference>
<sequence length="256" mass="27773">MVESGGTDPESECETGGRVEDDLRGTPKPRRRSMWRELPVLVAVALVLSFLLQMFVGRVYLIPSESMEPTLHGCAGCTGDRIAVDKITYRFGDPEPGDVVVFEGPPSWNDDYRSRRSENPVLRAIQNVGSAVGLVPPDENDLVKRVVAVAGQTVQCLPGDDGVKVDGRALVEPYIDSRTSPRNAVPCQGVFFGPVVVPAGSVWVMGDNRAHSKDSRFHMSDDLHGAVPVSNIVGKVRLIVLPPSRWGVVHAVDPQQ</sequence>
<evidence type="ECO:0000256" key="1">
    <source>
        <dbReference type="ARBA" id="ARBA00000677"/>
    </source>
</evidence>
<dbReference type="InterPro" id="IPR019756">
    <property type="entry name" value="Pept_S26A_signal_pept_1_Ser-AS"/>
</dbReference>
<reference evidence="11 12" key="1">
    <citation type="submission" date="2018-11" db="EMBL/GenBank/DDBJ databases">
        <title>Rhodococcus spongicola sp. nov. and Rhodococcus xishaensis sp. nov. from marine sponges.</title>
        <authorList>
            <person name="Li L."/>
            <person name="Lin H.W."/>
        </authorList>
    </citation>
    <scope>NUCLEOTIDE SEQUENCE [LARGE SCALE GENOMIC DNA]</scope>
    <source>
        <strain evidence="11 12">CCTCC AB2014297</strain>
    </source>
</reference>
<dbReference type="GO" id="GO:0006465">
    <property type="term" value="P:signal peptide processing"/>
    <property type="evidence" value="ECO:0007669"/>
    <property type="project" value="InterPro"/>
</dbReference>
<proteinExistence type="inferred from homology"/>
<dbReference type="Gene3D" id="2.10.109.10">
    <property type="entry name" value="Umud Fragment, subunit A"/>
    <property type="match status" value="1"/>
</dbReference>
<name>A0A438B8R2_9NOCA</name>
<dbReference type="EMBL" id="RKLP01000013">
    <property type="protein sequence ID" value="RVW07373.1"/>
    <property type="molecule type" value="Genomic_DNA"/>
</dbReference>
<dbReference type="PROSITE" id="PS00501">
    <property type="entry name" value="SPASE_I_1"/>
    <property type="match status" value="1"/>
</dbReference>
<dbReference type="Proteomes" id="UP000286208">
    <property type="component" value="Unassembled WGS sequence"/>
</dbReference>
<evidence type="ECO:0000259" key="10">
    <source>
        <dbReference type="Pfam" id="PF10502"/>
    </source>
</evidence>
<dbReference type="Pfam" id="PF10502">
    <property type="entry name" value="Peptidase_S26"/>
    <property type="match status" value="1"/>
</dbReference>
<dbReference type="OrthoDB" id="9815782at2"/>
<comment type="caution">
    <text evidence="11">The sequence shown here is derived from an EMBL/GenBank/DDBJ whole genome shotgun (WGS) entry which is preliminary data.</text>
</comment>
<dbReference type="InterPro" id="IPR019758">
    <property type="entry name" value="Pept_S26A_signal_pept_1_CS"/>
</dbReference>
<dbReference type="InterPro" id="IPR000223">
    <property type="entry name" value="Pept_S26A_signal_pept_1"/>
</dbReference>